<comment type="domain">
    <text evidence="8">Domain I is involved in oligomerization and binding regulators, domain II is flexibile and of varying length in different bacteria, domain III forms the AAA+ region, while domain IV binds dsDNA.</text>
</comment>
<dbReference type="PATRIC" id="fig|1423726.3.peg.1312"/>
<dbReference type="Pfam" id="PF08299">
    <property type="entry name" value="Bac_DnaA_C"/>
    <property type="match status" value="1"/>
</dbReference>
<dbReference type="InterPro" id="IPR013317">
    <property type="entry name" value="DnaA_dom"/>
</dbReference>
<comment type="caution">
    <text evidence="8">Lacks conserved residue(s) required for the propagation of feature annotation.</text>
</comment>
<keyword evidence="4 8" id="KW-0547">Nucleotide-binding</keyword>
<dbReference type="InterPro" id="IPR020591">
    <property type="entry name" value="Chromosome_initiator_DnaA-like"/>
</dbReference>
<keyword evidence="7 8" id="KW-0238">DNA-binding</keyword>
<evidence type="ECO:0000256" key="2">
    <source>
        <dbReference type="ARBA" id="ARBA00022490"/>
    </source>
</evidence>
<keyword evidence="6 8" id="KW-0446">Lipid-binding</keyword>
<gene>
    <name evidence="8" type="primary">dnaA</name>
    <name evidence="15" type="ORF">FC07_GL001264</name>
</gene>
<dbReference type="InterPro" id="IPR003593">
    <property type="entry name" value="AAA+_ATPase"/>
</dbReference>
<evidence type="ECO:0000256" key="5">
    <source>
        <dbReference type="ARBA" id="ARBA00022840"/>
    </source>
</evidence>
<dbReference type="InterPro" id="IPR013159">
    <property type="entry name" value="DnaA_C"/>
</dbReference>
<dbReference type="PRINTS" id="PR00051">
    <property type="entry name" value="DNAA"/>
</dbReference>
<dbReference type="FunFam" id="1.10.1750.10:FF:000002">
    <property type="entry name" value="Chromosomal replication initiator protein DnaA"/>
    <property type="match status" value="1"/>
</dbReference>
<comment type="similarity">
    <text evidence="1 8 11">Belongs to the DnaA family.</text>
</comment>
<evidence type="ECO:0000313" key="15">
    <source>
        <dbReference type="EMBL" id="KRK33338.1"/>
    </source>
</evidence>
<dbReference type="CDD" id="cd00009">
    <property type="entry name" value="AAA"/>
    <property type="match status" value="1"/>
</dbReference>
<dbReference type="Pfam" id="PF00308">
    <property type="entry name" value="Bac_DnaA"/>
    <property type="match status" value="1"/>
</dbReference>
<dbReference type="EMBL" id="AZDA01000117">
    <property type="protein sequence ID" value="KRK33338.1"/>
    <property type="molecule type" value="Genomic_DNA"/>
</dbReference>
<comment type="subunit">
    <text evidence="8">Oligomerizes as a right-handed, spiral filament on DNA at oriC.</text>
</comment>
<dbReference type="SMART" id="SM00382">
    <property type="entry name" value="AAA"/>
    <property type="match status" value="1"/>
</dbReference>
<proteinExistence type="inferred from homology"/>
<dbReference type="GO" id="GO:0006270">
    <property type="term" value="P:DNA replication initiation"/>
    <property type="evidence" value="ECO:0007669"/>
    <property type="project" value="UniProtKB-UniRule"/>
</dbReference>
<protein>
    <recommendedName>
        <fullName evidence="8 9">Chromosomal replication initiator protein DnaA</fullName>
    </recommendedName>
</protein>
<dbReference type="SUPFAM" id="SSF48295">
    <property type="entry name" value="TrpR-like"/>
    <property type="match status" value="1"/>
</dbReference>
<keyword evidence="2 8" id="KW-0963">Cytoplasm</keyword>
<dbReference type="InterPro" id="IPR018312">
    <property type="entry name" value="Chromosome_initiator_DnaA_CS"/>
</dbReference>
<feature type="binding site" evidence="8">
    <location>
        <position position="158"/>
    </location>
    <ligand>
        <name>ATP</name>
        <dbReference type="ChEBI" id="CHEBI:30616"/>
    </ligand>
</feature>
<evidence type="ECO:0000256" key="3">
    <source>
        <dbReference type="ARBA" id="ARBA00022705"/>
    </source>
</evidence>
<evidence type="ECO:0000256" key="1">
    <source>
        <dbReference type="ARBA" id="ARBA00006583"/>
    </source>
</evidence>
<evidence type="ECO:0000256" key="6">
    <source>
        <dbReference type="ARBA" id="ARBA00023121"/>
    </source>
</evidence>
<dbReference type="FunFam" id="3.40.50.300:FF:000668">
    <property type="entry name" value="Chromosomal replication initiator protein DnaA"/>
    <property type="match status" value="1"/>
</dbReference>
<name>A0A0R1GPR3_9LACO</name>
<dbReference type="GO" id="GO:0005886">
    <property type="term" value="C:plasma membrane"/>
    <property type="evidence" value="ECO:0007669"/>
    <property type="project" value="TreeGrafter"/>
</dbReference>
<comment type="function">
    <text evidence="8 10">Plays an essential role in the initiation and regulation of chromosomal replication. ATP-DnaA binds to the origin of replication (oriC) to initiate formation of the DNA replication initiation complex once per cell cycle. Binds the DnaA box (a 9 base pair repeat at the origin) and separates the double-stranded (ds)DNA. Forms a right-handed helical filament on oriC DNA; dsDNA binds to the exterior of the filament while single-stranded (ss)DNA is stabiized in the filament's interior. The ATP-DnaA-oriC complex binds and stabilizes one strand of the AT-rich DNA unwinding element (DUE), permitting loading of DNA polymerase. After initiation quickly degrades to an ADP-DnaA complex that is not apt for DNA replication. Binds acidic phospholipids.</text>
</comment>
<evidence type="ECO:0000256" key="9">
    <source>
        <dbReference type="NCBIfam" id="TIGR00362"/>
    </source>
</evidence>
<sequence length="451" mass="51037">MSELNDLWAYLEKKFHDTEAPVGYSTWIATAKPVALTKDQLVIDVPSKLHQDYWNKRLVTKVVEGAYQFANLEITPVIRVADEKPKTTTTMPKKPQSDGADDDEQMPTFMRPTHLNNKYTFETFVTGKGNQMAHAAALVVSEEPGMMYNPLFFYGGVGLGKTHLMHAIGHQLLAAQPNAKVKYVTSEAFANDFINSIQTKQQERFRQEYRGVDLLLVDDIQFFADKEGTQEEFFHTFNALYEDKKQIVLTSDRLPNEIPKLQERLISRFKWGLSVDITPPDLETRIAILRNKADAERVDIPDDTLSYIAGQIDSNIRELEGALLRVQAYANLKKTPITTSLAADALKNLKLDGKTMGLTITTIQNAVSKYYNVTVADLKGKKRVKQIVYPRQIAMYLSREMTDNSLPKIGKSFGGKDHTTVIHAHEKIGQELKTDDQLQTDIRELKNILKA</sequence>
<dbReference type="AlphaFoldDB" id="A0A0R1GPR3"/>
<dbReference type="SUPFAM" id="SSF52540">
    <property type="entry name" value="P-loop containing nucleoside triphosphate hydrolases"/>
    <property type="match status" value="1"/>
</dbReference>
<dbReference type="InterPro" id="IPR010921">
    <property type="entry name" value="Trp_repressor/repl_initiator"/>
</dbReference>
<dbReference type="PROSITE" id="PS01008">
    <property type="entry name" value="DNAA"/>
    <property type="match status" value="1"/>
</dbReference>
<organism evidence="15 16">
    <name type="scientific">Loigolactobacillus bifermentans DSM 20003</name>
    <dbReference type="NCBI Taxonomy" id="1423726"/>
    <lineage>
        <taxon>Bacteria</taxon>
        <taxon>Bacillati</taxon>
        <taxon>Bacillota</taxon>
        <taxon>Bacilli</taxon>
        <taxon>Lactobacillales</taxon>
        <taxon>Lactobacillaceae</taxon>
        <taxon>Loigolactobacillus</taxon>
    </lineage>
</organism>
<keyword evidence="16" id="KW-1185">Reference proteome</keyword>
<dbReference type="Gene3D" id="1.10.8.60">
    <property type="match status" value="1"/>
</dbReference>
<feature type="binding site" evidence="8">
    <location>
        <position position="160"/>
    </location>
    <ligand>
        <name>ATP</name>
        <dbReference type="ChEBI" id="CHEBI:30616"/>
    </ligand>
</feature>
<comment type="subcellular location">
    <subcellularLocation>
        <location evidence="8">Cytoplasm</location>
    </subcellularLocation>
</comment>
<evidence type="ECO:0000256" key="8">
    <source>
        <dbReference type="HAMAP-Rule" id="MF_00377"/>
    </source>
</evidence>
<dbReference type="FunFam" id="1.10.8.60:FF:000003">
    <property type="entry name" value="Chromosomal replication initiator protein DnaA"/>
    <property type="match status" value="1"/>
</dbReference>
<feature type="region of interest" description="Disordered" evidence="12">
    <location>
        <begin position="83"/>
        <end position="106"/>
    </location>
</feature>
<keyword evidence="3 8" id="KW-0235">DNA replication</keyword>
<feature type="domain" description="AAA+ ATPase" evidence="13">
    <location>
        <begin position="147"/>
        <end position="278"/>
    </location>
</feature>
<comment type="caution">
    <text evidence="15">The sequence shown here is derived from an EMBL/GenBank/DDBJ whole genome shotgun (WGS) entry which is preliminary data.</text>
</comment>
<keyword evidence="5 8" id="KW-0067">ATP-binding</keyword>
<dbReference type="SMART" id="SM00760">
    <property type="entry name" value="Bac_DnaA_C"/>
    <property type="match status" value="1"/>
</dbReference>
<evidence type="ECO:0000259" key="14">
    <source>
        <dbReference type="SMART" id="SM00760"/>
    </source>
</evidence>
<dbReference type="Proteomes" id="UP000051461">
    <property type="component" value="Unassembled WGS sequence"/>
</dbReference>
<dbReference type="Gene3D" id="3.40.50.300">
    <property type="entry name" value="P-loop containing nucleotide triphosphate hydrolases"/>
    <property type="match status" value="1"/>
</dbReference>
<dbReference type="GO" id="GO:0008289">
    <property type="term" value="F:lipid binding"/>
    <property type="evidence" value="ECO:0007669"/>
    <property type="project" value="UniProtKB-KW"/>
</dbReference>
<dbReference type="STRING" id="1423726.FC07_GL001264"/>
<dbReference type="PANTHER" id="PTHR30050:SF2">
    <property type="entry name" value="CHROMOSOMAL REPLICATION INITIATOR PROTEIN DNAA"/>
    <property type="match status" value="1"/>
</dbReference>
<evidence type="ECO:0000256" key="12">
    <source>
        <dbReference type="SAM" id="MobiDB-lite"/>
    </source>
</evidence>
<evidence type="ECO:0000259" key="13">
    <source>
        <dbReference type="SMART" id="SM00382"/>
    </source>
</evidence>
<dbReference type="NCBIfam" id="TIGR00362">
    <property type="entry name" value="DnaA"/>
    <property type="match status" value="1"/>
</dbReference>
<evidence type="ECO:0000256" key="11">
    <source>
        <dbReference type="RuleBase" id="RU004227"/>
    </source>
</evidence>
<dbReference type="HAMAP" id="MF_00377">
    <property type="entry name" value="DnaA_bact"/>
    <property type="match status" value="1"/>
</dbReference>
<dbReference type="Gene3D" id="1.10.1750.10">
    <property type="match status" value="1"/>
</dbReference>
<evidence type="ECO:0000256" key="7">
    <source>
        <dbReference type="ARBA" id="ARBA00023125"/>
    </source>
</evidence>
<feature type="binding site" evidence="8">
    <location>
        <position position="162"/>
    </location>
    <ligand>
        <name>ATP</name>
        <dbReference type="ChEBI" id="CHEBI:30616"/>
    </ligand>
</feature>
<evidence type="ECO:0000313" key="16">
    <source>
        <dbReference type="Proteomes" id="UP000051461"/>
    </source>
</evidence>
<feature type="region of interest" description="Domain III, AAA+ region" evidence="8">
    <location>
        <begin position="114"/>
        <end position="330"/>
    </location>
</feature>
<dbReference type="OrthoDB" id="9807019at2"/>
<dbReference type="InterPro" id="IPR001957">
    <property type="entry name" value="Chromosome_initiator_DnaA"/>
</dbReference>
<dbReference type="InterPro" id="IPR038454">
    <property type="entry name" value="DnaA_N_sf"/>
</dbReference>
<dbReference type="InterPro" id="IPR027417">
    <property type="entry name" value="P-loop_NTPase"/>
</dbReference>
<dbReference type="GO" id="GO:0005737">
    <property type="term" value="C:cytoplasm"/>
    <property type="evidence" value="ECO:0007669"/>
    <property type="project" value="UniProtKB-SubCell"/>
</dbReference>
<dbReference type="GO" id="GO:0005524">
    <property type="term" value="F:ATP binding"/>
    <property type="evidence" value="ECO:0007669"/>
    <property type="project" value="UniProtKB-UniRule"/>
</dbReference>
<feature type="binding site" evidence="8">
    <location>
        <position position="161"/>
    </location>
    <ligand>
        <name>ATP</name>
        <dbReference type="ChEBI" id="CHEBI:30616"/>
    </ligand>
</feature>
<dbReference type="RefSeq" id="WP_057905431.1">
    <property type="nucleotide sequence ID" value="NZ_AZDA01000117.1"/>
</dbReference>
<feature type="region of interest" description="Domain IV, binds dsDNA" evidence="8">
    <location>
        <begin position="331"/>
        <end position="451"/>
    </location>
</feature>
<dbReference type="PANTHER" id="PTHR30050">
    <property type="entry name" value="CHROMOSOMAL REPLICATION INITIATOR PROTEIN DNAA"/>
    <property type="match status" value="1"/>
</dbReference>
<evidence type="ECO:0000256" key="4">
    <source>
        <dbReference type="ARBA" id="ARBA00022741"/>
    </source>
</evidence>
<dbReference type="Gene3D" id="3.30.300.180">
    <property type="match status" value="1"/>
</dbReference>
<dbReference type="GO" id="GO:0006275">
    <property type="term" value="P:regulation of DNA replication"/>
    <property type="evidence" value="ECO:0007669"/>
    <property type="project" value="UniProtKB-UniRule"/>
</dbReference>
<feature type="region of interest" description="Domain I, interacts with DnaA modulators" evidence="8">
    <location>
        <begin position="1"/>
        <end position="85"/>
    </location>
</feature>
<feature type="domain" description="Chromosomal replication initiator DnaA C-terminal" evidence="14">
    <location>
        <begin position="359"/>
        <end position="428"/>
    </location>
</feature>
<dbReference type="CDD" id="cd06571">
    <property type="entry name" value="Bac_DnaA_C"/>
    <property type="match status" value="1"/>
</dbReference>
<evidence type="ECO:0000256" key="10">
    <source>
        <dbReference type="RuleBase" id="RU000577"/>
    </source>
</evidence>
<dbReference type="GO" id="GO:0003688">
    <property type="term" value="F:DNA replication origin binding"/>
    <property type="evidence" value="ECO:0007669"/>
    <property type="project" value="UniProtKB-UniRule"/>
</dbReference>
<accession>A0A0R1GPR3</accession>
<reference evidence="15 16" key="1">
    <citation type="journal article" date="2015" name="Genome Announc.">
        <title>Expanding the biotechnology potential of lactobacilli through comparative genomics of 213 strains and associated genera.</title>
        <authorList>
            <person name="Sun Z."/>
            <person name="Harris H.M."/>
            <person name="McCann A."/>
            <person name="Guo C."/>
            <person name="Argimon S."/>
            <person name="Zhang W."/>
            <person name="Yang X."/>
            <person name="Jeffery I.B."/>
            <person name="Cooney J.C."/>
            <person name="Kagawa T.F."/>
            <person name="Liu W."/>
            <person name="Song Y."/>
            <person name="Salvetti E."/>
            <person name="Wrobel A."/>
            <person name="Rasinkangas P."/>
            <person name="Parkhill J."/>
            <person name="Rea M.C."/>
            <person name="O'Sullivan O."/>
            <person name="Ritari J."/>
            <person name="Douillard F.P."/>
            <person name="Paul Ross R."/>
            <person name="Yang R."/>
            <person name="Briner A.E."/>
            <person name="Felis G.E."/>
            <person name="de Vos W.M."/>
            <person name="Barrangou R."/>
            <person name="Klaenhammer T.R."/>
            <person name="Caufield P.W."/>
            <person name="Cui Y."/>
            <person name="Zhang H."/>
            <person name="O'Toole P.W."/>
        </authorList>
    </citation>
    <scope>NUCLEOTIDE SEQUENCE [LARGE SCALE GENOMIC DNA]</scope>
    <source>
        <strain evidence="15 16">DSM 20003</strain>
    </source>
</reference>